<name>A0A182TKK4_9DIPT</name>
<keyword evidence="13" id="KW-1185">Reference proteome</keyword>
<feature type="region of interest" description="Disordered" evidence="9">
    <location>
        <begin position="91"/>
        <end position="133"/>
    </location>
</feature>
<feature type="signal peptide" evidence="10">
    <location>
        <begin position="1"/>
        <end position="20"/>
    </location>
</feature>
<dbReference type="GO" id="GO:0006508">
    <property type="term" value="P:proteolysis"/>
    <property type="evidence" value="ECO:0007669"/>
    <property type="project" value="InterPro"/>
</dbReference>
<dbReference type="PROSITE" id="PS50240">
    <property type="entry name" value="TRYPSIN_DOM"/>
    <property type="match status" value="1"/>
</dbReference>
<dbReference type="InterPro" id="IPR043504">
    <property type="entry name" value="Peptidase_S1_PA_chymotrypsin"/>
</dbReference>
<keyword evidence="5" id="KW-0391">Immunity</keyword>
<keyword evidence="6" id="KW-1015">Disulfide bond</keyword>
<evidence type="ECO:0000256" key="9">
    <source>
        <dbReference type="SAM" id="MobiDB-lite"/>
    </source>
</evidence>
<dbReference type="SMART" id="SM00020">
    <property type="entry name" value="Tryp_SPc"/>
    <property type="match status" value="1"/>
</dbReference>
<dbReference type="GO" id="GO:0045087">
    <property type="term" value="P:innate immune response"/>
    <property type="evidence" value="ECO:0007669"/>
    <property type="project" value="UniProtKB-KW"/>
</dbReference>
<proteinExistence type="inferred from homology"/>
<dbReference type="Gene3D" id="2.40.10.10">
    <property type="entry name" value="Trypsin-like serine proteases"/>
    <property type="match status" value="2"/>
</dbReference>
<dbReference type="AlphaFoldDB" id="A0A182TKK4"/>
<accession>A0A182TKK4</accession>
<evidence type="ECO:0000259" key="11">
    <source>
        <dbReference type="PROSITE" id="PS50240"/>
    </source>
</evidence>
<keyword evidence="4 10" id="KW-0732">Signal</keyword>
<comment type="similarity">
    <text evidence="8">Belongs to the peptidase S1 family. CLIP subfamily.</text>
</comment>
<evidence type="ECO:0000256" key="7">
    <source>
        <dbReference type="ARBA" id="ARBA00023180"/>
    </source>
</evidence>
<keyword evidence="3" id="KW-0399">Innate immunity</keyword>
<evidence type="ECO:0000256" key="3">
    <source>
        <dbReference type="ARBA" id="ARBA00022588"/>
    </source>
</evidence>
<keyword evidence="7" id="KW-0325">Glycoprotein</keyword>
<feature type="domain" description="Peptidase S1" evidence="11">
    <location>
        <begin position="153"/>
        <end position="408"/>
    </location>
</feature>
<dbReference type="CDD" id="cd00190">
    <property type="entry name" value="Tryp_SPc"/>
    <property type="match status" value="1"/>
</dbReference>
<protein>
    <recommendedName>
        <fullName evidence="11">Peptidase S1 domain-containing protein</fullName>
    </recommendedName>
</protein>
<dbReference type="InterPro" id="IPR001254">
    <property type="entry name" value="Trypsin_dom"/>
</dbReference>
<dbReference type="Pfam" id="PF00089">
    <property type="entry name" value="Trypsin"/>
    <property type="match status" value="1"/>
</dbReference>
<reference evidence="13" key="1">
    <citation type="submission" date="2014-01" db="EMBL/GenBank/DDBJ databases">
        <title>The Genome Sequence of Anopheles melas CM1001059_A (V2).</title>
        <authorList>
            <consortium name="The Broad Institute Genomics Platform"/>
            <person name="Neafsey D.E."/>
            <person name="Besansky N."/>
            <person name="Howell P."/>
            <person name="Walton C."/>
            <person name="Young S.K."/>
            <person name="Zeng Q."/>
            <person name="Gargeya S."/>
            <person name="Fitzgerald M."/>
            <person name="Haas B."/>
            <person name="Abouelleil A."/>
            <person name="Allen A.W."/>
            <person name="Alvarado L."/>
            <person name="Arachchi H.M."/>
            <person name="Berlin A.M."/>
            <person name="Chapman S.B."/>
            <person name="Gainer-Dewar J."/>
            <person name="Goldberg J."/>
            <person name="Griggs A."/>
            <person name="Gujja S."/>
            <person name="Hansen M."/>
            <person name="Howarth C."/>
            <person name="Imamovic A."/>
            <person name="Ireland A."/>
            <person name="Larimer J."/>
            <person name="McCowan C."/>
            <person name="Murphy C."/>
            <person name="Pearson M."/>
            <person name="Poon T.W."/>
            <person name="Priest M."/>
            <person name="Roberts A."/>
            <person name="Saif S."/>
            <person name="Shea T."/>
            <person name="Sisk P."/>
            <person name="Sykes S."/>
            <person name="Wortman J."/>
            <person name="Nusbaum C."/>
            <person name="Birren B."/>
        </authorList>
    </citation>
    <scope>NUCLEOTIDE SEQUENCE [LARGE SCALE GENOMIC DNA]</scope>
    <source>
        <strain evidence="13">CM1001059</strain>
    </source>
</reference>
<evidence type="ECO:0000256" key="10">
    <source>
        <dbReference type="SAM" id="SignalP"/>
    </source>
</evidence>
<feature type="compositionally biased region" description="Polar residues" evidence="9">
    <location>
        <begin position="104"/>
        <end position="113"/>
    </location>
</feature>
<keyword evidence="2" id="KW-0964">Secreted</keyword>
<dbReference type="GO" id="GO:0004252">
    <property type="term" value="F:serine-type endopeptidase activity"/>
    <property type="evidence" value="ECO:0007669"/>
    <property type="project" value="InterPro"/>
</dbReference>
<dbReference type="PRINTS" id="PR00722">
    <property type="entry name" value="CHYMOTRYPSIN"/>
</dbReference>
<evidence type="ECO:0000313" key="12">
    <source>
        <dbReference type="EnsemblMetazoa" id="AMEC004003-PA"/>
    </source>
</evidence>
<evidence type="ECO:0000256" key="4">
    <source>
        <dbReference type="ARBA" id="ARBA00022729"/>
    </source>
</evidence>
<dbReference type="InterPro" id="IPR001314">
    <property type="entry name" value="Peptidase_S1A"/>
</dbReference>
<evidence type="ECO:0000256" key="1">
    <source>
        <dbReference type="ARBA" id="ARBA00004613"/>
    </source>
</evidence>
<dbReference type="InterPro" id="IPR041515">
    <property type="entry name" value="PPAF-2-like_Clip"/>
</dbReference>
<evidence type="ECO:0000256" key="6">
    <source>
        <dbReference type="ARBA" id="ARBA00023157"/>
    </source>
</evidence>
<evidence type="ECO:0000313" key="13">
    <source>
        <dbReference type="Proteomes" id="UP000075902"/>
    </source>
</evidence>
<evidence type="ECO:0000256" key="5">
    <source>
        <dbReference type="ARBA" id="ARBA00022859"/>
    </source>
</evidence>
<dbReference type="PANTHER" id="PTHR24258">
    <property type="entry name" value="SERINE PROTEASE-RELATED"/>
    <property type="match status" value="1"/>
</dbReference>
<feature type="chain" id="PRO_5013085399" description="Peptidase S1 domain-containing protein" evidence="10">
    <location>
        <begin position="21"/>
        <end position="440"/>
    </location>
</feature>
<evidence type="ECO:0000256" key="2">
    <source>
        <dbReference type="ARBA" id="ARBA00022525"/>
    </source>
</evidence>
<dbReference type="Proteomes" id="UP000075902">
    <property type="component" value="Unassembled WGS sequence"/>
</dbReference>
<dbReference type="SUPFAM" id="SSF50494">
    <property type="entry name" value="Trypsin-like serine proteases"/>
    <property type="match status" value="1"/>
</dbReference>
<dbReference type="STRING" id="34690.A0A182TKK4"/>
<dbReference type="VEuPathDB" id="VectorBase:AMEC004003"/>
<comment type="subcellular location">
    <subcellularLocation>
        <location evidence="1">Secreted</location>
    </subcellularLocation>
</comment>
<evidence type="ECO:0000256" key="8">
    <source>
        <dbReference type="ARBA" id="ARBA00024195"/>
    </source>
</evidence>
<dbReference type="InterPro" id="IPR009003">
    <property type="entry name" value="Peptidase_S1_PA"/>
</dbReference>
<dbReference type="FunFam" id="2.40.10.10:FF:000028">
    <property type="entry name" value="Serine protease easter"/>
    <property type="match status" value="1"/>
</dbReference>
<reference evidence="12" key="2">
    <citation type="submission" date="2020-05" db="UniProtKB">
        <authorList>
            <consortium name="EnsemblMetazoa"/>
        </authorList>
    </citation>
    <scope>IDENTIFICATION</scope>
    <source>
        <strain evidence="12">CM1001059</strain>
    </source>
</reference>
<dbReference type="Pfam" id="PF18322">
    <property type="entry name" value="CLIP_1"/>
    <property type="match status" value="1"/>
</dbReference>
<organism evidence="12 13">
    <name type="scientific">Anopheles melas</name>
    <dbReference type="NCBI Taxonomy" id="34690"/>
    <lineage>
        <taxon>Eukaryota</taxon>
        <taxon>Metazoa</taxon>
        <taxon>Ecdysozoa</taxon>
        <taxon>Arthropoda</taxon>
        <taxon>Hexapoda</taxon>
        <taxon>Insecta</taxon>
        <taxon>Pterygota</taxon>
        <taxon>Neoptera</taxon>
        <taxon>Endopterygota</taxon>
        <taxon>Diptera</taxon>
        <taxon>Nematocera</taxon>
        <taxon>Culicoidea</taxon>
        <taxon>Culicidae</taxon>
        <taxon>Anophelinae</taxon>
        <taxon>Anopheles</taxon>
    </lineage>
</organism>
<dbReference type="GO" id="GO:0005576">
    <property type="term" value="C:extracellular region"/>
    <property type="evidence" value="ECO:0007669"/>
    <property type="project" value="UniProtKB-SubCell"/>
</dbReference>
<sequence>MASLMWWTVSVLCLLVGIVAQNVEVSTNSEQFCTTSKGEDGICVYQYQCTDGVVSHSGENIIDIRHPLDDCNDHLMQCCAEPKQATTIPTIKDDDADDQVTIVPPSSTASPTTAGDGDANDTQQASKRPPVHIPPYDIEGCGHRNPHGVIFTIENNQFSESEYGEYPWMVGIFARTKTETALKYLCGGALIDRAAVLTTASCLHPYRSDVSSLVVRLGEWDMSTVREPIPHIDSEMERIYLHPQYSMTSKVNDIAIVILRDTVELNHTVGVVCLPPAGMVLSTGTDVTGVGWGEVPNFVVPRKLPQTILKKAQLHHLSHELCQQTLRKLMGRRFQLHSSFLCTTAQDAEMLPCRGDTGSPYMMETVPGSERYYLVGLSSWGYDCNKQSTPTVLTNVAYHRDWIDGVIKGEDLNIWSYTYDKELLEGQQQQNTVDQSSDDE</sequence>
<dbReference type="EnsemblMetazoa" id="AMEC004003-RA">
    <property type="protein sequence ID" value="AMEC004003-PA"/>
    <property type="gene ID" value="AMEC004003"/>
</dbReference>